<gene>
    <name evidence="1" type="ORF">Tci_053393</name>
</gene>
<name>A0A6L2N9X7_TANCI</name>
<accession>A0A6L2N9X7</accession>
<organism evidence="1">
    <name type="scientific">Tanacetum cinerariifolium</name>
    <name type="common">Dalmatian daisy</name>
    <name type="synonym">Chrysanthemum cinerariifolium</name>
    <dbReference type="NCBI Taxonomy" id="118510"/>
    <lineage>
        <taxon>Eukaryota</taxon>
        <taxon>Viridiplantae</taxon>
        <taxon>Streptophyta</taxon>
        <taxon>Embryophyta</taxon>
        <taxon>Tracheophyta</taxon>
        <taxon>Spermatophyta</taxon>
        <taxon>Magnoliopsida</taxon>
        <taxon>eudicotyledons</taxon>
        <taxon>Gunneridae</taxon>
        <taxon>Pentapetalae</taxon>
        <taxon>asterids</taxon>
        <taxon>campanulids</taxon>
        <taxon>Asterales</taxon>
        <taxon>Asteraceae</taxon>
        <taxon>Asteroideae</taxon>
        <taxon>Anthemideae</taxon>
        <taxon>Anthemidinae</taxon>
        <taxon>Tanacetum</taxon>
    </lineage>
</organism>
<proteinExistence type="predicted"/>
<evidence type="ECO:0000313" key="1">
    <source>
        <dbReference type="EMBL" id="GEU81415.1"/>
    </source>
</evidence>
<protein>
    <submittedName>
        <fullName evidence="1">Uncharacterized protein</fullName>
    </submittedName>
</protein>
<comment type="caution">
    <text evidence="1">The sequence shown here is derived from an EMBL/GenBank/DDBJ whole genome shotgun (WGS) entry which is preliminary data.</text>
</comment>
<dbReference type="AlphaFoldDB" id="A0A6L2N9X7"/>
<sequence>MNGWIEADVPLLGELGEMGEPDLGDLAMLFGDDDFRDDGPDDDEDDEEVWEVGGPSTATTEGHSLTFLAPGVPVPPSVIEDLCTRMGNLEYGHGQLVKKVIKVSNAEVADGIGIGETGPRVSAVEGHVHVMASQMVQAVGRLEQVGTRMEQDQQDTTQRDEMIFGLSQQPRGYFDAILRMDRRLADLERRPPGPQ</sequence>
<dbReference type="EMBL" id="BKCJ010008274">
    <property type="protein sequence ID" value="GEU81415.1"/>
    <property type="molecule type" value="Genomic_DNA"/>
</dbReference>
<reference evidence="1" key="1">
    <citation type="journal article" date="2019" name="Sci. Rep.">
        <title>Draft genome of Tanacetum cinerariifolium, the natural source of mosquito coil.</title>
        <authorList>
            <person name="Yamashiro T."/>
            <person name="Shiraishi A."/>
            <person name="Satake H."/>
            <person name="Nakayama K."/>
        </authorList>
    </citation>
    <scope>NUCLEOTIDE SEQUENCE</scope>
</reference>